<dbReference type="EMBL" id="LAEV01002315">
    <property type="protein sequence ID" value="KKA25966.1"/>
    <property type="molecule type" value="Genomic_DNA"/>
</dbReference>
<keyword evidence="3" id="KW-1133">Transmembrane helix</keyword>
<comment type="similarity">
    <text evidence="1">Belongs to the AIM6 family.</text>
</comment>
<dbReference type="SUPFAM" id="SSF51695">
    <property type="entry name" value="PLC-like phosphodiesterases"/>
    <property type="match status" value="1"/>
</dbReference>
<keyword evidence="3" id="KW-0472">Membrane</keyword>
<name>A0A0F4Z792_9PEZI</name>
<evidence type="ECO:0000313" key="5">
    <source>
        <dbReference type="Proteomes" id="UP000033483"/>
    </source>
</evidence>
<evidence type="ECO:0000256" key="1">
    <source>
        <dbReference type="ARBA" id="ARBA00008858"/>
    </source>
</evidence>
<evidence type="ECO:0000256" key="3">
    <source>
        <dbReference type="SAM" id="Phobius"/>
    </source>
</evidence>
<protein>
    <recommendedName>
        <fullName evidence="2">Altered inheritance of mitochondria protein 6</fullName>
    </recommendedName>
</protein>
<dbReference type="Proteomes" id="UP000033483">
    <property type="component" value="Unassembled WGS sequence"/>
</dbReference>
<dbReference type="PANTHER" id="PTHR31571:SF1">
    <property type="entry name" value="ALTERED INHERITANCE OF MITOCHONDRIA PROTEIN 6"/>
    <property type="match status" value="1"/>
</dbReference>
<dbReference type="GO" id="GO:0006629">
    <property type="term" value="P:lipid metabolic process"/>
    <property type="evidence" value="ECO:0007669"/>
    <property type="project" value="InterPro"/>
</dbReference>
<dbReference type="AlphaFoldDB" id="A0A0F4Z792"/>
<dbReference type="OrthoDB" id="4153866at2759"/>
<dbReference type="InterPro" id="IPR051236">
    <property type="entry name" value="HAT_RTT109-like"/>
</dbReference>
<dbReference type="GO" id="GO:0008081">
    <property type="term" value="F:phosphoric diester hydrolase activity"/>
    <property type="evidence" value="ECO:0007669"/>
    <property type="project" value="InterPro"/>
</dbReference>
<dbReference type="PANTHER" id="PTHR31571">
    <property type="entry name" value="ALTERED INHERITANCE OF MITOCHONDRIA PROTEIN 6"/>
    <property type="match status" value="1"/>
</dbReference>
<evidence type="ECO:0000256" key="2">
    <source>
        <dbReference type="ARBA" id="ARBA00014286"/>
    </source>
</evidence>
<accession>A0A0F4Z792</accession>
<keyword evidence="5" id="KW-1185">Reference proteome</keyword>
<reference evidence="4 5" key="1">
    <citation type="submission" date="2015-03" db="EMBL/GenBank/DDBJ databases">
        <authorList>
            <person name="Radwan O."/>
            <person name="Al-Naeli F.A."/>
            <person name="Rendon G.A."/>
            <person name="Fields C."/>
        </authorList>
    </citation>
    <scope>NUCLEOTIDE SEQUENCE [LARGE SCALE GENOMIC DNA]</scope>
    <source>
        <strain evidence="4">CR-DP1</strain>
    </source>
</reference>
<gene>
    <name evidence="4" type="ORF">TD95_002171</name>
</gene>
<organism evidence="4 5">
    <name type="scientific">Thielaviopsis punctulata</name>
    <dbReference type="NCBI Taxonomy" id="72032"/>
    <lineage>
        <taxon>Eukaryota</taxon>
        <taxon>Fungi</taxon>
        <taxon>Dikarya</taxon>
        <taxon>Ascomycota</taxon>
        <taxon>Pezizomycotina</taxon>
        <taxon>Sordariomycetes</taxon>
        <taxon>Hypocreomycetidae</taxon>
        <taxon>Microascales</taxon>
        <taxon>Ceratocystidaceae</taxon>
        <taxon>Thielaviopsis</taxon>
    </lineage>
</organism>
<proteinExistence type="inferred from homology"/>
<evidence type="ECO:0000313" key="4">
    <source>
        <dbReference type="EMBL" id="KKA25966.1"/>
    </source>
</evidence>
<feature type="transmembrane region" description="Helical" evidence="3">
    <location>
        <begin position="30"/>
        <end position="50"/>
    </location>
</feature>
<dbReference type="InterPro" id="IPR017946">
    <property type="entry name" value="PLC-like_Pdiesterase_TIM-brl"/>
</dbReference>
<sequence>MARPSASHPLIHCRSWGLGHSHAKLANFNFSSLLTFALTAFLILATTRFFTQDHSNRVATVGVPLKCHSHNDYWRRRPLYDALEAGCIGVEADIWRRNNDLYVAHNAPNTARTPTLSSLYVQPLVHLLERRNLLRTTSPPHGVFPRFPNQTLVFMIDFKEPDREAFAMLHAQLQPLRERGWLTFYANNSVTYRPVTVVLTGDAILDWVLSNTTYRDVFLDAPALALHADTDRQYNWTNSFYSSAKFGHALGMFSGYFGAPHGVDEYVEMAHERGLHMRFWSQPAWPVAMRNRLWGDLVDAGVDFLNVDDLAGVNRWLAERNDIGRGSVVAEEIPVFLD</sequence>
<comment type="caution">
    <text evidence="4">The sequence shown here is derived from an EMBL/GenBank/DDBJ whole genome shotgun (WGS) entry which is preliminary data.</text>
</comment>
<keyword evidence="3" id="KW-0812">Transmembrane</keyword>